<dbReference type="GeneID" id="24606977"/>
<dbReference type="KEGG" id="vg:24606977"/>
<accession>A0A0A0RME8</accession>
<dbReference type="RefSeq" id="YP_009151037.1">
    <property type="nucleotide sequence ID" value="NC_027366.1"/>
</dbReference>
<reference evidence="1 2" key="1">
    <citation type="submission" date="2014-07" db="EMBL/GenBank/DDBJ databases">
        <title>Complete Genome of Bacillus megaterium Myophage Mater.</title>
        <authorList>
            <person name="Lancaster J.C."/>
            <person name="Hodde M.K."/>
            <person name="Hernandez A.C."/>
            <person name="Everett G.F.K."/>
        </authorList>
    </citation>
    <scope>NUCLEOTIDE SEQUENCE [LARGE SCALE GENOMIC DNA]</scope>
</reference>
<organism evidence="1 2">
    <name type="scientific">Bacillus phage Mater</name>
    <dbReference type="NCBI Taxonomy" id="1540090"/>
    <lineage>
        <taxon>Viruses</taxon>
        <taxon>Duplodnaviria</taxon>
        <taxon>Heunggongvirae</taxon>
        <taxon>Uroviricota</taxon>
        <taxon>Caudoviricetes</taxon>
        <taxon>Herelleviridae</taxon>
        <taxon>Bastillevirinae</taxon>
        <taxon>Matervirus</taxon>
        <taxon>Matervirus mater</taxon>
    </lineage>
</organism>
<evidence type="ECO:0000313" key="1">
    <source>
        <dbReference type="EMBL" id="AIW03235.1"/>
    </source>
</evidence>
<gene>
    <name evidence="1" type="ORF">CPT_Mater78</name>
</gene>
<keyword evidence="2" id="KW-1185">Reference proteome</keyword>
<evidence type="ECO:0000313" key="2">
    <source>
        <dbReference type="Proteomes" id="UP000030206"/>
    </source>
</evidence>
<dbReference type="EMBL" id="KM236245">
    <property type="protein sequence ID" value="AIW03235.1"/>
    <property type="molecule type" value="Genomic_DNA"/>
</dbReference>
<name>A0A0A0RME8_9CAUD</name>
<dbReference type="Proteomes" id="UP000030206">
    <property type="component" value="Segment"/>
</dbReference>
<sequence length="110" mass="12688">MLNMYRLTLTSGVERLVTREETEGKSVIGLWIWARKQHGVHILDFNECVVDAAHIMMIDRPETVAAIDDDQDTMLVHRLDDTDKGYVRRDEVDPAWFLTAKEGTVKEDED</sequence>
<protein>
    <submittedName>
        <fullName evidence="1">Uncharacterized protein</fullName>
    </submittedName>
</protein>
<proteinExistence type="predicted"/>